<keyword evidence="1" id="KW-0472">Membrane</keyword>
<gene>
    <name evidence="2" type="ORF">ACFOPQ_06055</name>
</gene>
<dbReference type="EMBL" id="JBHRZF010000062">
    <property type="protein sequence ID" value="MFC3860328.1"/>
    <property type="molecule type" value="Genomic_DNA"/>
</dbReference>
<evidence type="ECO:0008006" key="4">
    <source>
        <dbReference type="Google" id="ProtNLM"/>
    </source>
</evidence>
<dbReference type="RefSeq" id="WP_380076476.1">
    <property type="nucleotide sequence ID" value="NZ_JBHRZF010000062.1"/>
</dbReference>
<evidence type="ECO:0000313" key="3">
    <source>
        <dbReference type="Proteomes" id="UP001595748"/>
    </source>
</evidence>
<accession>A0ABV8A3R1</accession>
<comment type="caution">
    <text evidence="2">The sequence shown here is derived from an EMBL/GenBank/DDBJ whole genome shotgun (WGS) entry which is preliminary data.</text>
</comment>
<organism evidence="2 3">
    <name type="scientific">Deinococcus antarcticus</name>
    <dbReference type="NCBI Taxonomy" id="1298767"/>
    <lineage>
        <taxon>Bacteria</taxon>
        <taxon>Thermotogati</taxon>
        <taxon>Deinococcota</taxon>
        <taxon>Deinococci</taxon>
        <taxon>Deinococcales</taxon>
        <taxon>Deinococcaceae</taxon>
        <taxon>Deinococcus</taxon>
    </lineage>
</organism>
<reference evidence="3" key="1">
    <citation type="journal article" date="2019" name="Int. J. Syst. Evol. Microbiol.">
        <title>The Global Catalogue of Microorganisms (GCM) 10K type strain sequencing project: providing services to taxonomists for standard genome sequencing and annotation.</title>
        <authorList>
            <consortium name="The Broad Institute Genomics Platform"/>
            <consortium name="The Broad Institute Genome Sequencing Center for Infectious Disease"/>
            <person name="Wu L."/>
            <person name="Ma J."/>
        </authorList>
    </citation>
    <scope>NUCLEOTIDE SEQUENCE [LARGE SCALE GENOMIC DNA]</scope>
    <source>
        <strain evidence="3">CCTCC AB 2013263</strain>
    </source>
</reference>
<keyword evidence="1" id="KW-1133">Transmembrane helix</keyword>
<protein>
    <recommendedName>
        <fullName evidence="4">Type 4 fimbrial biogenesis protein PilX N-terminal domain-containing protein</fullName>
    </recommendedName>
</protein>
<sequence>MNASVTPASSPGRQPGQAGVTLIVAVLLTGIVLLLIVGVTATLALGSRQGNADERQSYKALSAAESGLNTLTVRVKERMKSETDPYTATDWPGTQTWLTKNSWADYVTPSGKAELKFYSQSTTWPFSIDVESTGKVGGATRRVIQTFKLERGGLGDGNLRVRSAFTATETISTNGSSSITGTANGGWVTKLTAETEPNAEQINSKTFPLTVEDTSNILPGDYLKVNGTTLRVNSKTATTLNVTVVPANAQVPTSFGTGADVTLLLNAVGRPDSTNTNPRVIQVSNTKGI</sequence>
<keyword evidence="1" id="KW-0812">Transmembrane</keyword>
<keyword evidence="3" id="KW-1185">Reference proteome</keyword>
<evidence type="ECO:0000313" key="2">
    <source>
        <dbReference type="EMBL" id="MFC3860328.1"/>
    </source>
</evidence>
<dbReference type="Proteomes" id="UP001595748">
    <property type="component" value="Unassembled WGS sequence"/>
</dbReference>
<feature type="transmembrane region" description="Helical" evidence="1">
    <location>
        <begin position="20"/>
        <end position="45"/>
    </location>
</feature>
<name>A0ABV8A3R1_9DEIO</name>
<proteinExistence type="predicted"/>
<evidence type="ECO:0000256" key="1">
    <source>
        <dbReference type="SAM" id="Phobius"/>
    </source>
</evidence>